<evidence type="ECO:0000256" key="8">
    <source>
        <dbReference type="ARBA" id="ARBA00022840"/>
    </source>
</evidence>
<dbReference type="Pfam" id="PF00270">
    <property type="entry name" value="DEAD"/>
    <property type="match status" value="1"/>
</dbReference>
<evidence type="ECO:0000313" key="16">
    <source>
        <dbReference type="EMBL" id="KAK4336524.1"/>
    </source>
</evidence>
<feature type="domain" description="DEAD-box RNA helicase Q" evidence="15">
    <location>
        <begin position="65"/>
        <end position="93"/>
    </location>
</feature>
<comment type="subcellular location">
    <subcellularLocation>
        <location evidence="2">Cytoplasm</location>
    </subcellularLocation>
    <subcellularLocation>
        <location evidence="1">Nucleus</location>
    </subcellularLocation>
</comment>
<evidence type="ECO:0000256" key="4">
    <source>
        <dbReference type="ARBA" id="ARBA00022490"/>
    </source>
</evidence>
<dbReference type="SMART" id="SM00487">
    <property type="entry name" value="DEXDc"/>
    <property type="match status" value="1"/>
</dbReference>
<evidence type="ECO:0000256" key="9">
    <source>
        <dbReference type="ARBA" id="ARBA00022884"/>
    </source>
</evidence>
<dbReference type="GO" id="GO:0005737">
    <property type="term" value="C:cytoplasm"/>
    <property type="evidence" value="ECO:0007669"/>
    <property type="project" value="UniProtKB-SubCell"/>
</dbReference>
<proteinExistence type="predicted"/>
<dbReference type="PROSITE" id="PS51195">
    <property type="entry name" value="Q_MOTIF"/>
    <property type="match status" value="1"/>
</dbReference>
<keyword evidence="4" id="KW-0963">Cytoplasm</keyword>
<dbReference type="CDD" id="cd18787">
    <property type="entry name" value="SF2_C_DEAD"/>
    <property type="match status" value="1"/>
</dbReference>
<dbReference type="GO" id="GO:0016787">
    <property type="term" value="F:hydrolase activity"/>
    <property type="evidence" value="ECO:0007669"/>
    <property type="project" value="UniProtKB-KW"/>
</dbReference>
<feature type="short sequence motif" description="Q motif" evidence="12">
    <location>
        <begin position="65"/>
        <end position="93"/>
    </location>
</feature>
<evidence type="ECO:0000313" key="17">
    <source>
        <dbReference type="Proteomes" id="UP001291623"/>
    </source>
</evidence>
<evidence type="ECO:0000259" key="13">
    <source>
        <dbReference type="PROSITE" id="PS51192"/>
    </source>
</evidence>
<feature type="domain" description="Helicase C-terminal" evidence="14">
    <location>
        <begin position="277"/>
        <end position="449"/>
    </location>
</feature>
<dbReference type="GO" id="GO:0003724">
    <property type="term" value="F:RNA helicase activity"/>
    <property type="evidence" value="ECO:0007669"/>
    <property type="project" value="UniProtKB-EC"/>
</dbReference>
<comment type="catalytic activity">
    <reaction evidence="11">
        <text>ATP + H2O = ADP + phosphate + H(+)</text>
        <dbReference type="Rhea" id="RHEA:13065"/>
        <dbReference type="ChEBI" id="CHEBI:15377"/>
        <dbReference type="ChEBI" id="CHEBI:15378"/>
        <dbReference type="ChEBI" id="CHEBI:30616"/>
        <dbReference type="ChEBI" id="CHEBI:43474"/>
        <dbReference type="ChEBI" id="CHEBI:456216"/>
        <dbReference type="EC" id="3.6.4.13"/>
    </reaction>
</comment>
<evidence type="ECO:0000256" key="3">
    <source>
        <dbReference type="ARBA" id="ARBA00012552"/>
    </source>
</evidence>
<evidence type="ECO:0000259" key="15">
    <source>
        <dbReference type="PROSITE" id="PS51195"/>
    </source>
</evidence>
<dbReference type="SUPFAM" id="SSF52540">
    <property type="entry name" value="P-loop containing nucleoside triphosphate hydrolases"/>
    <property type="match status" value="1"/>
</dbReference>
<evidence type="ECO:0000256" key="12">
    <source>
        <dbReference type="PROSITE-ProRule" id="PRU00552"/>
    </source>
</evidence>
<keyword evidence="6" id="KW-0378">Hydrolase</keyword>
<dbReference type="InterPro" id="IPR001650">
    <property type="entry name" value="Helicase_C-like"/>
</dbReference>
<evidence type="ECO:0000256" key="6">
    <source>
        <dbReference type="ARBA" id="ARBA00022801"/>
    </source>
</evidence>
<dbReference type="GO" id="GO:0005524">
    <property type="term" value="F:ATP binding"/>
    <property type="evidence" value="ECO:0007669"/>
    <property type="project" value="UniProtKB-KW"/>
</dbReference>
<dbReference type="GO" id="GO:0005634">
    <property type="term" value="C:nucleus"/>
    <property type="evidence" value="ECO:0007669"/>
    <property type="project" value="UniProtKB-SubCell"/>
</dbReference>
<dbReference type="EMBL" id="JAVYJV010000131">
    <property type="protein sequence ID" value="KAK4336524.1"/>
    <property type="molecule type" value="Genomic_DNA"/>
</dbReference>
<dbReference type="Proteomes" id="UP001291623">
    <property type="component" value="Unassembled WGS sequence"/>
</dbReference>
<dbReference type="Pfam" id="PF00271">
    <property type="entry name" value="Helicase_C"/>
    <property type="match status" value="1"/>
</dbReference>
<dbReference type="InterPro" id="IPR011545">
    <property type="entry name" value="DEAD/DEAH_box_helicase_dom"/>
</dbReference>
<gene>
    <name evidence="16" type="ORF">RND71_044240</name>
</gene>
<evidence type="ECO:0000256" key="5">
    <source>
        <dbReference type="ARBA" id="ARBA00022741"/>
    </source>
</evidence>
<dbReference type="SMART" id="SM00490">
    <property type="entry name" value="HELICc"/>
    <property type="match status" value="1"/>
</dbReference>
<dbReference type="InterPro" id="IPR014001">
    <property type="entry name" value="Helicase_ATP-bd"/>
</dbReference>
<comment type="caution">
    <text evidence="16">The sequence shown here is derived from an EMBL/GenBank/DDBJ whole genome shotgun (WGS) entry which is preliminary data.</text>
</comment>
<dbReference type="PROSITE" id="PS51192">
    <property type="entry name" value="HELICASE_ATP_BIND_1"/>
    <property type="match status" value="1"/>
</dbReference>
<dbReference type="PANTHER" id="PTHR47958">
    <property type="entry name" value="ATP-DEPENDENT RNA HELICASE DBP3"/>
    <property type="match status" value="1"/>
</dbReference>
<accession>A0AAE1QMK1</accession>
<dbReference type="FunFam" id="3.40.50.300:FF:000318">
    <property type="entry name" value="ATP-dependent RNA helicase DDX19B"/>
    <property type="match status" value="1"/>
</dbReference>
<keyword evidence="17" id="KW-1185">Reference proteome</keyword>
<protein>
    <recommendedName>
        <fullName evidence="3">RNA helicase</fullName>
        <ecNumber evidence="3">3.6.4.13</ecNumber>
    </recommendedName>
</protein>
<keyword evidence="10" id="KW-0539">Nucleus</keyword>
<evidence type="ECO:0000259" key="14">
    <source>
        <dbReference type="PROSITE" id="PS51194"/>
    </source>
</evidence>
<name>A0AAE1QMK1_9SOLA</name>
<keyword evidence="9" id="KW-0694">RNA-binding</keyword>
<evidence type="ECO:0000256" key="2">
    <source>
        <dbReference type="ARBA" id="ARBA00004496"/>
    </source>
</evidence>
<dbReference type="PROSITE" id="PS51194">
    <property type="entry name" value="HELICASE_CTER"/>
    <property type="match status" value="1"/>
</dbReference>
<dbReference type="EC" id="3.6.4.13" evidence="3"/>
<evidence type="ECO:0000256" key="10">
    <source>
        <dbReference type="ARBA" id="ARBA00023242"/>
    </source>
</evidence>
<dbReference type="FunFam" id="3.40.50.300:FF:000849">
    <property type="entry name" value="ATP-dependent RNA helicase DBP5"/>
    <property type="match status" value="1"/>
</dbReference>
<organism evidence="16 17">
    <name type="scientific">Anisodus tanguticus</name>
    <dbReference type="NCBI Taxonomy" id="243964"/>
    <lineage>
        <taxon>Eukaryota</taxon>
        <taxon>Viridiplantae</taxon>
        <taxon>Streptophyta</taxon>
        <taxon>Embryophyta</taxon>
        <taxon>Tracheophyta</taxon>
        <taxon>Spermatophyta</taxon>
        <taxon>Magnoliopsida</taxon>
        <taxon>eudicotyledons</taxon>
        <taxon>Gunneridae</taxon>
        <taxon>Pentapetalae</taxon>
        <taxon>asterids</taxon>
        <taxon>lamiids</taxon>
        <taxon>Solanales</taxon>
        <taxon>Solanaceae</taxon>
        <taxon>Solanoideae</taxon>
        <taxon>Hyoscyameae</taxon>
        <taxon>Anisodus</taxon>
    </lineage>
</organism>
<keyword evidence="7" id="KW-0347">Helicase</keyword>
<keyword evidence="5" id="KW-0547">Nucleotide-binding</keyword>
<dbReference type="InterPro" id="IPR027417">
    <property type="entry name" value="P-loop_NTPase"/>
</dbReference>
<dbReference type="InterPro" id="IPR014014">
    <property type="entry name" value="RNA_helicase_DEAD_Q_motif"/>
</dbReference>
<keyword evidence="8" id="KW-0067">ATP-binding</keyword>
<sequence>MESWANKSEELIEEIKNVEIQPEGEDVTKADLSYMKKILRTHLIESKNNVEVFRKDPKSPLYSVKSFEELRLSDELLKGLYEMGFQKPSKIQETVLPVLIANPPTNIIAQSQSGTGKTAAFLLSSLKRVNIELEYPQVLILSPTFELALQTAEVAKKMAKFTKTTFRHVVKGEARPPQRIKEHVIIGTPGKMVDWALRFRAFDLKKINVFILDEADVMIDTQGHGTQSIKLQKELRSNCQMMLFSATYDEEVMKFAETIIPDALIIQLKREEESLENITQYYVVCKDENDKYIALANIFGTVSIGQTFIFCHTKRSANALKTKLEGDGHAVSLITGDLSVEERTDILKRFKNGDERVLITTNLMARGIDVEQVTVVINYDLPINMANKDIDFETYLHRIGRTGRFGKSGLAINLIDSDRTMGMIRKLEDHFGRKIVKLDAFNVDEIEKIQVD</sequence>
<dbReference type="GO" id="GO:0003723">
    <property type="term" value="F:RNA binding"/>
    <property type="evidence" value="ECO:0007669"/>
    <property type="project" value="UniProtKB-KW"/>
</dbReference>
<feature type="domain" description="Helicase ATP-binding" evidence="13">
    <location>
        <begin position="98"/>
        <end position="266"/>
    </location>
</feature>
<evidence type="ECO:0000256" key="7">
    <source>
        <dbReference type="ARBA" id="ARBA00022806"/>
    </source>
</evidence>
<dbReference type="Gene3D" id="3.40.50.300">
    <property type="entry name" value="P-loop containing nucleotide triphosphate hydrolases"/>
    <property type="match status" value="2"/>
</dbReference>
<reference evidence="16" key="1">
    <citation type="submission" date="2023-12" db="EMBL/GenBank/DDBJ databases">
        <title>Genome assembly of Anisodus tanguticus.</title>
        <authorList>
            <person name="Wang Y.-J."/>
        </authorList>
    </citation>
    <scope>NUCLEOTIDE SEQUENCE</scope>
    <source>
        <strain evidence="16">KB-2021</strain>
        <tissue evidence="16">Leaf</tissue>
    </source>
</reference>
<evidence type="ECO:0000256" key="1">
    <source>
        <dbReference type="ARBA" id="ARBA00004123"/>
    </source>
</evidence>
<evidence type="ECO:0000256" key="11">
    <source>
        <dbReference type="ARBA" id="ARBA00047984"/>
    </source>
</evidence>
<dbReference type="AlphaFoldDB" id="A0AAE1QMK1"/>